<comment type="caution">
    <text evidence="2">The sequence shown here is derived from an EMBL/GenBank/DDBJ whole genome shotgun (WGS) entry which is preliminary data.</text>
</comment>
<keyword evidence="3" id="KW-1185">Reference proteome</keyword>
<name>A0ABV2Z845_9ACTN</name>
<dbReference type="EMBL" id="JBEZVI010000036">
    <property type="protein sequence ID" value="MEU3714174.1"/>
    <property type="molecule type" value="Genomic_DNA"/>
</dbReference>
<sequence length="73" mass="7313">MKYDVCQIIGMVAVAVCGQGAVRLLVHHGDTGVLGALHAGFGVTLGVYATGTVAGVVLAGWAHGRAKALGRRG</sequence>
<protein>
    <submittedName>
        <fullName evidence="2">Uncharacterized protein</fullName>
    </submittedName>
</protein>
<proteinExistence type="predicted"/>
<evidence type="ECO:0000256" key="1">
    <source>
        <dbReference type="SAM" id="Phobius"/>
    </source>
</evidence>
<feature type="transmembrane region" description="Helical" evidence="1">
    <location>
        <begin position="36"/>
        <end position="62"/>
    </location>
</feature>
<keyword evidence="1" id="KW-0812">Transmembrane</keyword>
<keyword evidence="1" id="KW-1133">Transmembrane helix</keyword>
<organism evidence="2 3">
    <name type="scientific">Streptomyces catenulae</name>
    <dbReference type="NCBI Taxonomy" id="66875"/>
    <lineage>
        <taxon>Bacteria</taxon>
        <taxon>Bacillati</taxon>
        <taxon>Actinomycetota</taxon>
        <taxon>Actinomycetes</taxon>
        <taxon>Kitasatosporales</taxon>
        <taxon>Streptomycetaceae</taxon>
        <taxon>Streptomyces</taxon>
    </lineage>
</organism>
<accession>A0ABV2Z845</accession>
<evidence type="ECO:0000313" key="3">
    <source>
        <dbReference type="Proteomes" id="UP001550853"/>
    </source>
</evidence>
<reference evidence="2 3" key="1">
    <citation type="submission" date="2024-06" db="EMBL/GenBank/DDBJ databases">
        <title>The Natural Products Discovery Center: Release of the First 8490 Sequenced Strains for Exploring Actinobacteria Biosynthetic Diversity.</title>
        <authorList>
            <person name="Kalkreuter E."/>
            <person name="Kautsar S.A."/>
            <person name="Yang D."/>
            <person name="Bader C.D."/>
            <person name="Teijaro C.N."/>
            <person name="Fluegel L."/>
            <person name="Davis C.M."/>
            <person name="Simpson J.R."/>
            <person name="Lauterbach L."/>
            <person name="Steele A.D."/>
            <person name="Gui C."/>
            <person name="Meng S."/>
            <person name="Li G."/>
            <person name="Viehrig K."/>
            <person name="Ye F."/>
            <person name="Su P."/>
            <person name="Kiefer A.F."/>
            <person name="Nichols A."/>
            <person name="Cepeda A.J."/>
            <person name="Yan W."/>
            <person name="Fan B."/>
            <person name="Jiang Y."/>
            <person name="Adhikari A."/>
            <person name="Zheng C.-J."/>
            <person name="Schuster L."/>
            <person name="Cowan T.M."/>
            <person name="Smanski M.J."/>
            <person name="Chevrette M.G."/>
            <person name="De Carvalho L.P.S."/>
            <person name="Shen B."/>
        </authorList>
    </citation>
    <scope>NUCLEOTIDE SEQUENCE [LARGE SCALE GENOMIC DNA]</scope>
    <source>
        <strain evidence="2 3">NPDC033039</strain>
    </source>
</reference>
<dbReference type="Proteomes" id="UP001550853">
    <property type="component" value="Unassembled WGS sequence"/>
</dbReference>
<evidence type="ECO:0000313" key="2">
    <source>
        <dbReference type="EMBL" id="MEU3714174.1"/>
    </source>
</evidence>
<keyword evidence="1" id="KW-0472">Membrane</keyword>
<gene>
    <name evidence="2" type="ORF">AB0E61_29260</name>
</gene>
<dbReference type="RefSeq" id="WP_030279710.1">
    <property type="nucleotide sequence ID" value="NZ_JBEZVI010000036.1"/>
</dbReference>